<dbReference type="EMBL" id="RWIU01000002">
    <property type="protein sequence ID" value="RSK44297.1"/>
    <property type="molecule type" value="Genomic_DNA"/>
</dbReference>
<evidence type="ECO:0000313" key="3">
    <source>
        <dbReference type="Proteomes" id="UP000270291"/>
    </source>
</evidence>
<proteinExistence type="predicted"/>
<evidence type="ECO:0000256" key="1">
    <source>
        <dbReference type="SAM" id="SignalP"/>
    </source>
</evidence>
<evidence type="ECO:0000313" key="2">
    <source>
        <dbReference type="EMBL" id="RSK44297.1"/>
    </source>
</evidence>
<sequence length="622" mass="66814">MTDSLRVVSAAAGLLSLLTLPAAAQVVQPLGTEPTHHAVPAPTTAQRPSALNLPFFDDFASQPEGTPAVARWETTGGALINNRFPRRPISRGVATLDGLDGQGRPRGSVSMVGDADTLTSQPLNLSGLTTGSNVFLSFFWQAGTLVGPPSPSGTRPIALYVDFKDAADQWQQVWQLRSPADTTNFRFKALAVNQAAFLHDDFQFRFRVSGYLYNARDAWSVDYVRLDRNRTATDSAYRDIALSKPLPSALKRFAAMPITQFNQNPAQELNDRTVTTMNNLDAGPAPTPVTWEGYLETLPDNTSRRFLTGGRSLDAGLRQQPITGNPRLATLPVTAAAKQLRQRVFLISNETNPLTLPNDTISRLTDLTDYYAYDDGTAEATVSLPPASTGPASYLALRFDLNRPDQIRAIRLAPSFLTAGGRAVTINIWDDNGNGQPNAAPKASKSVVLPTSLPAGQTFVEIPFDSPVPVSSRFYAGYGQAATPQFVEFGLDLNNAPPSNTFFLSSQGVWSTTTTASNYRPAGSLMLRPVTTGVVTGTAAPAGVAAAYQLYPNPTTDGQVQVVGRYVRASVLDAVGRVVWEQPANQAGQPVLQVPLPAGLYFVRLSLPNGQTVTKRLSVAQP</sequence>
<feature type="signal peptide" evidence="1">
    <location>
        <begin position="1"/>
        <end position="24"/>
    </location>
</feature>
<keyword evidence="1" id="KW-0732">Signal</keyword>
<dbReference type="RefSeq" id="WP_125436458.1">
    <property type="nucleotide sequence ID" value="NZ_RWIU01000002.1"/>
</dbReference>
<protein>
    <submittedName>
        <fullName evidence="2">T9SS C-terminal target domain-containing protein</fullName>
    </submittedName>
</protein>
<dbReference type="Gene3D" id="2.60.120.260">
    <property type="entry name" value="Galactose-binding domain-like"/>
    <property type="match status" value="1"/>
</dbReference>
<dbReference type="AlphaFoldDB" id="A0A3R9MEV4"/>
<comment type="caution">
    <text evidence="2">The sequence shown here is derived from an EMBL/GenBank/DDBJ whole genome shotgun (WGS) entry which is preliminary data.</text>
</comment>
<dbReference type="Proteomes" id="UP000270291">
    <property type="component" value="Unassembled WGS sequence"/>
</dbReference>
<dbReference type="OrthoDB" id="1488838at2"/>
<name>A0A3R9MEV4_9BACT</name>
<gene>
    <name evidence="2" type="ORF">EI293_07090</name>
</gene>
<feature type="chain" id="PRO_5018526782" evidence="1">
    <location>
        <begin position="25"/>
        <end position="622"/>
    </location>
</feature>
<dbReference type="NCBIfam" id="TIGR04183">
    <property type="entry name" value="Por_Secre_tail"/>
    <property type="match status" value="1"/>
</dbReference>
<organism evidence="2 3">
    <name type="scientific">Hymenobacter perfusus</name>
    <dbReference type="NCBI Taxonomy" id="1236770"/>
    <lineage>
        <taxon>Bacteria</taxon>
        <taxon>Pseudomonadati</taxon>
        <taxon>Bacteroidota</taxon>
        <taxon>Cytophagia</taxon>
        <taxon>Cytophagales</taxon>
        <taxon>Hymenobacteraceae</taxon>
        <taxon>Hymenobacter</taxon>
    </lineage>
</organism>
<keyword evidence="3" id="KW-1185">Reference proteome</keyword>
<accession>A0A3R9MEV4</accession>
<reference evidence="2 3" key="1">
    <citation type="submission" date="2018-12" db="EMBL/GenBank/DDBJ databases">
        <authorList>
            <person name="Feng G."/>
            <person name="Zhu H."/>
        </authorList>
    </citation>
    <scope>NUCLEOTIDE SEQUENCE [LARGE SCALE GENOMIC DNA]</scope>
    <source>
        <strain evidence="2 3">LMG 26000</strain>
    </source>
</reference>
<dbReference type="InterPro" id="IPR026444">
    <property type="entry name" value="Secre_tail"/>
</dbReference>